<sequence length="261" mass="31053">MAIVVDNEQDRLMFKRIFILYIQMVFVLPTTINKISPVHMASIFKMDTIIERNWRAHVLNFIIKGITDYNLKKKKAIDSCLFALMIIYFHLSKNKDKKMAERPPKLWIANWTKEQLVERIRAEMEDHMISEKNILGDCKDGRHKGKNERNKEKREETKKTKKGRQVQHHHLRLKQLKVTILPLSLRLKTQRIQQENNPPEKPKRHNPKRKKSLLRIHLLSKLNPIMGTVLCKPYYRLSSKLYLLTCSFMHVLSDLKLELKI</sequence>
<dbReference type="AlphaFoldDB" id="A0A445BNE6"/>
<evidence type="ECO:0000256" key="1">
    <source>
        <dbReference type="SAM" id="MobiDB-lite"/>
    </source>
</evidence>
<evidence type="ECO:0000313" key="4">
    <source>
        <dbReference type="Proteomes" id="UP000289738"/>
    </source>
</evidence>
<comment type="caution">
    <text evidence="3">The sequence shown here is derived from an EMBL/GenBank/DDBJ whole genome shotgun (WGS) entry which is preliminary data.</text>
</comment>
<accession>A0A445BNE6</accession>
<dbReference type="Proteomes" id="UP000289738">
    <property type="component" value="Chromosome A09"/>
</dbReference>
<gene>
    <name evidence="3" type="ORF">Ahy_A09g045852</name>
</gene>
<keyword evidence="2" id="KW-1133">Transmembrane helix</keyword>
<name>A0A445BNE6_ARAHY</name>
<feature type="transmembrane region" description="Helical" evidence="2">
    <location>
        <begin position="12"/>
        <end position="32"/>
    </location>
</feature>
<keyword evidence="2" id="KW-0812">Transmembrane</keyword>
<protein>
    <submittedName>
        <fullName evidence="3">Uncharacterized protein</fullName>
    </submittedName>
</protein>
<keyword evidence="2" id="KW-0472">Membrane</keyword>
<reference evidence="3 4" key="1">
    <citation type="submission" date="2019-01" db="EMBL/GenBank/DDBJ databases">
        <title>Sequencing of cultivated peanut Arachis hypogaea provides insights into genome evolution and oil improvement.</title>
        <authorList>
            <person name="Chen X."/>
        </authorList>
    </citation>
    <scope>NUCLEOTIDE SEQUENCE [LARGE SCALE GENOMIC DNA]</scope>
    <source>
        <strain evidence="4">cv. Fuhuasheng</strain>
        <tissue evidence="3">Leaves</tissue>
    </source>
</reference>
<proteinExistence type="predicted"/>
<feature type="region of interest" description="Disordered" evidence="1">
    <location>
        <begin position="189"/>
        <end position="210"/>
    </location>
</feature>
<feature type="region of interest" description="Disordered" evidence="1">
    <location>
        <begin position="135"/>
        <end position="168"/>
    </location>
</feature>
<keyword evidence="4" id="KW-1185">Reference proteome</keyword>
<organism evidence="3 4">
    <name type="scientific">Arachis hypogaea</name>
    <name type="common">Peanut</name>
    <dbReference type="NCBI Taxonomy" id="3818"/>
    <lineage>
        <taxon>Eukaryota</taxon>
        <taxon>Viridiplantae</taxon>
        <taxon>Streptophyta</taxon>
        <taxon>Embryophyta</taxon>
        <taxon>Tracheophyta</taxon>
        <taxon>Spermatophyta</taxon>
        <taxon>Magnoliopsida</taxon>
        <taxon>eudicotyledons</taxon>
        <taxon>Gunneridae</taxon>
        <taxon>Pentapetalae</taxon>
        <taxon>rosids</taxon>
        <taxon>fabids</taxon>
        <taxon>Fabales</taxon>
        <taxon>Fabaceae</taxon>
        <taxon>Papilionoideae</taxon>
        <taxon>50 kb inversion clade</taxon>
        <taxon>dalbergioids sensu lato</taxon>
        <taxon>Dalbergieae</taxon>
        <taxon>Pterocarpus clade</taxon>
        <taxon>Arachis</taxon>
    </lineage>
</organism>
<evidence type="ECO:0000256" key="2">
    <source>
        <dbReference type="SAM" id="Phobius"/>
    </source>
</evidence>
<feature type="compositionally biased region" description="Basic and acidic residues" evidence="1">
    <location>
        <begin position="147"/>
        <end position="158"/>
    </location>
</feature>
<evidence type="ECO:0000313" key="3">
    <source>
        <dbReference type="EMBL" id="RYR40166.1"/>
    </source>
</evidence>
<dbReference type="EMBL" id="SDMP01000009">
    <property type="protein sequence ID" value="RYR40166.1"/>
    <property type="molecule type" value="Genomic_DNA"/>
</dbReference>
<feature type="compositionally biased region" description="Basic residues" evidence="1">
    <location>
        <begin position="159"/>
        <end position="168"/>
    </location>
</feature>